<evidence type="ECO:0000256" key="1">
    <source>
        <dbReference type="SAM" id="Phobius"/>
    </source>
</evidence>
<dbReference type="EMBL" id="JALJXV010000011">
    <property type="protein sequence ID" value="MCP1676888.1"/>
    <property type="molecule type" value="Genomic_DNA"/>
</dbReference>
<keyword evidence="1" id="KW-0472">Membrane</keyword>
<name>A0AAE3G9D6_9GAMM</name>
<keyword evidence="3" id="KW-1185">Reference proteome</keyword>
<dbReference type="Proteomes" id="UP001205843">
    <property type="component" value="Unassembled WGS sequence"/>
</dbReference>
<feature type="transmembrane region" description="Helical" evidence="1">
    <location>
        <begin position="7"/>
        <end position="28"/>
    </location>
</feature>
<proteinExistence type="predicted"/>
<organism evidence="2 3">
    <name type="scientific">Natronocella acetinitrilica</name>
    <dbReference type="NCBI Taxonomy" id="414046"/>
    <lineage>
        <taxon>Bacteria</taxon>
        <taxon>Pseudomonadati</taxon>
        <taxon>Pseudomonadota</taxon>
        <taxon>Gammaproteobacteria</taxon>
        <taxon>Chromatiales</taxon>
        <taxon>Ectothiorhodospiraceae</taxon>
        <taxon>Natronocella</taxon>
    </lineage>
</organism>
<dbReference type="AlphaFoldDB" id="A0AAE3G9D6"/>
<accession>A0AAE3G9D6</accession>
<dbReference type="RefSeq" id="WP_253484270.1">
    <property type="nucleotide sequence ID" value="NZ_JALJXV010000011.1"/>
</dbReference>
<keyword evidence="1" id="KW-0812">Transmembrane</keyword>
<gene>
    <name evidence="2" type="ORF">J2T57_004061</name>
</gene>
<evidence type="ECO:0000313" key="2">
    <source>
        <dbReference type="EMBL" id="MCP1676888.1"/>
    </source>
</evidence>
<comment type="caution">
    <text evidence="2">The sequence shown here is derived from an EMBL/GenBank/DDBJ whole genome shotgun (WGS) entry which is preliminary data.</text>
</comment>
<reference evidence="2" key="1">
    <citation type="submission" date="2022-03" db="EMBL/GenBank/DDBJ databases">
        <title>Genomic Encyclopedia of Type Strains, Phase III (KMG-III): the genomes of soil and plant-associated and newly described type strains.</title>
        <authorList>
            <person name="Whitman W."/>
        </authorList>
    </citation>
    <scope>NUCLEOTIDE SEQUENCE</scope>
    <source>
        <strain evidence="2">ANL 6-2</strain>
    </source>
</reference>
<protein>
    <submittedName>
        <fullName evidence="2">Uncharacterized protein</fullName>
    </submittedName>
</protein>
<keyword evidence="1" id="KW-1133">Transmembrane helix</keyword>
<evidence type="ECO:0000313" key="3">
    <source>
        <dbReference type="Proteomes" id="UP001205843"/>
    </source>
</evidence>
<sequence>MRFDGRWFGPSILMLILVSVEVGAVNWLEPEPFRRDRLEGRQFDYNAESFLHRFSFEPKPALSEQRVLRGNGIEGVAGSSRSRELYVRSEVRLELPLDGPGFAGYRFRRHEDFDGRFDENLVGGGLRHGGWQAGVWGDVVGAKEDIDIHGDVQWSDDRGNRFRATIVAVDAVFNSKQNDGVYERYPYTYYLGGRWQITPQLAVYGFGNVNTPMELQLDSINLRAEDEQYSGGLGVDVAVTESVAAGLRVEGLYGLREQRGLDGPVQEEQRLRRSYGAVTAEMRQSLDQGEQRWFGVRYLQLTENDRRPRDPMETMEMERHEYMVYAGRRWYVREAIAFAPGVFLAYHDNTEVFPGDEDSDDSDRGFYGKLAPAVEFTVNQRTGGRIALNPTLRLHRAAFGGGNVQVYLPF</sequence>